<comment type="caution">
    <text evidence="18">The sequence shown here is derived from an EMBL/GenBank/DDBJ whole genome shotgun (WGS) entry which is preliminary data.</text>
</comment>
<keyword evidence="6" id="KW-0560">Oxidoreductase</keyword>
<comment type="pathway">
    <text evidence="12">Steroid metabolism; cholesterol degradation.</text>
</comment>
<feature type="non-terminal residue" evidence="18">
    <location>
        <position position="403"/>
    </location>
</feature>
<reference evidence="18 19" key="1">
    <citation type="submission" date="2017-08" db="EMBL/GenBank/DDBJ databases">
        <title>Infants hospitalized years apart are colonized by the same room-sourced microbial strains.</title>
        <authorList>
            <person name="Brooks B."/>
            <person name="Olm M.R."/>
            <person name="Firek B.A."/>
            <person name="Baker R."/>
            <person name="Thomas B.C."/>
            <person name="Morowitz M.J."/>
            <person name="Banfield J.F."/>
        </authorList>
    </citation>
    <scope>NUCLEOTIDE SEQUENCE [LARGE SCALE GENOMIC DNA]</scope>
    <source>
        <strain evidence="18">S2_018_000_R3_119</strain>
    </source>
</reference>
<dbReference type="GO" id="GO:0004769">
    <property type="term" value="F:steroid Delta-isomerase activity"/>
    <property type="evidence" value="ECO:0007669"/>
    <property type="project" value="UniProtKB-EC"/>
</dbReference>
<evidence type="ECO:0000259" key="17">
    <source>
        <dbReference type="Pfam" id="PF05199"/>
    </source>
</evidence>
<dbReference type="GO" id="GO:0016995">
    <property type="term" value="F:cholesterol oxidase activity"/>
    <property type="evidence" value="ECO:0007669"/>
    <property type="project" value="UniProtKB-EC"/>
</dbReference>
<evidence type="ECO:0000256" key="4">
    <source>
        <dbReference type="ARBA" id="ARBA00022630"/>
    </source>
</evidence>
<evidence type="ECO:0000259" key="16">
    <source>
        <dbReference type="Pfam" id="PF00732"/>
    </source>
</evidence>
<comment type="similarity">
    <text evidence="2">Belongs to the GMC oxidoreductase family.</text>
</comment>
<name>A0A2W4YP97_9SPHN</name>
<evidence type="ECO:0000256" key="7">
    <source>
        <dbReference type="ARBA" id="ARBA00023098"/>
    </source>
</evidence>
<evidence type="ECO:0000256" key="9">
    <source>
        <dbReference type="ARBA" id="ARBA00023221"/>
    </source>
</evidence>
<dbReference type="GO" id="GO:0008203">
    <property type="term" value="P:cholesterol metabolic process"/>
    <property type="evidence" value="ECO:0007669"/>
    <property type="project" value="UniProtKB-KW"/>
</dbReference>
<feature type="domain" description="Glucose-methanol-choline oxidoreductase C-terminal" evidence="17">
    <location>
        <begin position="364"/>
        <end position="402"/>
    </location>
</feature>
<evidence type="ECO:0000256" key="2">
    <source>
        <dbReference type="ARBA" id="ARBA00010790"/>
    </source>
</evidence>
<evidence type="ECO:0000313" key="19">
    <source>
        <dbReference type="Proteomes" id="UP000249555"/>
    </source>
</evidence>
<dbReference type="EC" id="5.3.3.1" evidence="11"/>
<dbReference type="PANTHER" id="PTHR47470:SF1">
    <property type="entry name" value="FAD-DEPENDENT OXIDOREDUCTASE 2 FAD BINDING DOMAIN-CONTAINING PROTEIN"/>
    <property type="match status" value="1"/>
</dbReference>
<dbReference type="EC" id="1.1.3.6" evidence="13"/>
<keyword evidence="4" id="KW-0285">Flavoprotein</keyword>
<keyword evidence="7" id="KW-0443">Lipid metabolism</keyword>
<evidence type="ECO:0000256" key="15">
    <source>
        <dbReference type="ARBA" id="ARBA00049778"/>
    </source>
</evidence>
<keyword evidence="10" id="KW-0413">Isomerase</keyword>
<evidence type="ECO:0000256" key="6">
    <source>
        <dbReference type="ARBA" id="ARBA00023002"/>
    </source>
</evidence>
<comment type="cofactor">
    <cofactor evidence="1">
        <name>FAD</name>
        <dbReference type="ChEBI" id="CHEBI:57692"/>
    </cofactor>
</comment>
<dbReference type="GO" id="GO:0050660">
    <property type="term" value="F:flavin adenine dinucleotide binding"/>
    <property type="evidence" value="ECO:0007669"/>
    <property type="project" value="InterPro"/>
</dbReference>
<evidence type="ECO:0000256" key="10">
    <source>
        <dbReference type="ARBA" id="ARBA00023235"/>
    </source>
</evidence>
<dbReference type="SUPFAM" id="SSF51905">
    <property type="entry name" value="FAD/NAD(P)-binding domain"/>
    <property type="match status" value="1"/>
</dbReference>
<dbReference type="PANTHER" id="PTHR47470">
    <property type="entry name" value="CHOLESTEROL OXIDASE"/>
    <property type="match status" value="1"/>
</dbReference>
<dbReference type="EMBL" id="QFMX01000129">
    <property type="protein sequence ID" value="PZO70072.1"/>
    <property type="molecule type" value="Genomic_DNA"/>
</dbReference>
<evidence type="ECO:0000256" key="12">
    <source>
        <dbReference type="ARBA" id="ARBA00049645"/>
    </source>
</evidence>
<proteinExistence type="inferred from homology"/>
<keyword evidence="3" id="KW-0153">Cholesterol metabolism</keyword>
<dbReference type="Gene3D" id="3.50.50.60">
    <property type="entry name" value="FAD/NAD(P)-binding domain"/>
    <property type="match status" value="2"/>
</dbReference>
<dbReference type="Pfam" id="PF05199">
    <property type="entry name" value="GMC_oxred_C"/>
    <property type="match status" value="1"/>
</dbReference>
<protein>
    <recommendedName>
        <fullName evidence="14">Cholesterol oxidase</fullName>
        <ecNumber evidence="13">1.1.3.6</ecNumber>
        <ecNumber evidence="11">5.3.3.1</ecNumber>
    </recommendedName>
    <alternativeName>
        <fullName evidence="15">Cholesterol isomerase</fullName>
    </alternativeName>
</protein>
<feature type="non-terminal residue" evidence="18">
    <location>
        <position position="1"/>
    </location>
</feature>
<accession>A0A2W4YP97</accession>
<dbReference type="InterPro" id="IPR052542">
    <property type="entry name" value="Cholesterol_Oxidase"/>
</dbReference>
<evidence type="ECO:0000256" key="1">
    <source>
        <dbReference type="ARBA" id="ARBA00001974"/>
    </source>
</evidence>
<gene>
    <name evidence="18" type="ORF">DI640_15090</name>
</gene>
<evidence type="ECO:0000256" key="13">
    <source>
        <dbReference type="ARBA" id="ARBA00049723"/>
    </source>
</evidence>
<dbReference type="InterPro" id="IPR036188">
    <property type="entry name" value="FAD/NAD-bd_sf"/>
</dbReference>
<dbReference type="AlphaFoldDB" id="A0A2W4YP97"/>
<evidence type="ECO:0000313" key="18">
    <source>
        <dbReference type="EMBL" id="PZO70072.1"/>
    </source>
</evidence>
<evidence type="ECO:0000256" key="14">
    <source>
        <dbReference type="ARBA" id="ARBA00049744"/>
    </source>
</evidence>
<keyword evidence="5" id="KW-0274">FAD</keyword>
<dbReference type="InterPro" id="IPR007867">
    <property type="entry name" value="GMC_OxRtase_C"/>
</dbReference>
<evidence type="ECO:0000256" key="11">
    <source>
        <dbReference type="ARBA" id="ARBA00038856"/>
    </source>
</evidence>
<organism evidence="18 19">
    <name type="scientific">Sphingomonas taxi</name>
    <dbReference type="NCBI Taxonomy" id="1549858"/>
    <lineage>
        <taxon>Bacteria</taxon>
        <taxon>Pseudomonadati</taxon>
        <taxon>Pseudomonadota</taxon>
        <taxon>Alphaproteobacteria</taxon>
        <taxon>Sphingomonadales</taxon>
        <taxon>Sphingomonadaceae</taxon>
        <taxon>Sphingomonas</taxon>
    </lineage>
</organism>
<dbReference type="Pfam" id="PF00732">
    <property type="entry name" value="GMC_oxred_N"/>
    <property type="match status" value="1"/>
</dbReference>
<evidence type="ECO:0000256" key="8">
    <source>
        <dbReference type="ARBA" id="ARBA00023166"/>
    </source>
</evidence>
<feature type="domain" description="Glucose-methanol-choline oxidoreductase N-terminal" evidence="16">
    <location>
        <begin position="92"/>
        <end position="183"/>
    </location>
</feature>
<keyword evidence="9" id="KW-0753">Steroid metabolism</keyword>
<evidence type="ECO:0000256" key="3">
    <source>
        <dbReference type="ARBA" id="ARBA00022548"/>
    </source>
</evidence>
<dbReference type="InterPro" id="IPR000172">
    <property type="entry name" value="GMC_OxRdtase_N"/>
</dbReference>
<dbReference type="Proteomes" id="UP000249555">
    <property type="component" value="Unassembled WGS sequence"/>
</dbReference>
<keyword evidence="8" id="KW-1207">Sterol metabolism</keyword>
<evidence type="ECO:0000256" key="5">
    <source>
        <dbReference type="ARBA" id="ARBA00022827"/>
    </source>
</evidence>
<sequence length="403" mass="44258">EVWRQGEWADLLDWDAVMPAHYATATRMLGVARNRRIGPADERLRELCDAEGLGDAYRLTGVGVYFGSDDEAPGTPHRDPYFDGAGPARASCIGCGGCMIGCRHGAKNTLDINYLYLAERRGAQLRAETRVLRIRPLNDADGDAGYRVDVREGRGLFARRRTLTAKALVVAASSLGTQDLLLRAKARGDLPALSAMLGKRVRTNAESLIGVRFPGSDVDLSQGIAIGSGVQLDADTHVEATRYPAGSDAMGLISTLMARGRRDWLRVFARMLLREPRQLWRVLLPRDWARESMILLCMQTIDGHLDMRLERRWFWPFRKMLQSHGPRIPTSIPQANAFAEKLAARFGGVALTSVTEMLFDIPMTAHCIGGATMGADDAHGVCDAQGRVHGYRNLVVCDGSLIS</sequence>